<gene>
    <name evidence="2" type="ORF">VRU48_09430</name>
</gene>
<dbReference type="PANTHER" id="PTHR18964:SF149">
    <property type="entry name" value="BIFUNCTIONAL UDP-N-ACETYLGLUCOSAMINE 2-EPIMERASE_N-ACETYLMANNOSAMINE KINASE"/>
    <property type="match status" value="1"/>
</dbReference>
<reference evidence="2 3" key="1">
    <citation type="submission" date="2024-01" db="EMBL/GenBank/DDBJ databases">
        <title>Pedobacter sp. nov., isolated from fresh soil.</title>
        <authorList>
            <person name="Le N.T.T."/>
        </authorList>
    </citation>
    <scope>NUCLEOTIDE SEQUENCE [LARGE SCALE GENOMIC DNA]</scope>
    <source>
        <strain evidence="2 3">KR3-3</strain>
    </source>
</reference>
<protein>
    <submittedName>
        <fullName evidence="2">ROK family protein</fullName>
    </submittedName>
</protein>
<dbReference type="Proteomes" id="UP001336835">
    <property type="component" value="Unassembled WGS sequence"/>
</dbReference>
<sequence length="394" mass="42592">MTVTAKGQQLRADIIKQLYYRKALSLTEISKRTKKSLPLITTTVNMLIKEQYIIEQGLAPSTGGRRAQTFLLNPKKEKYVVAVAMDQLTTRMVIYNLAQEIVMPVKNLDLDIQDQDAVAKLSQFINRQIEVAGLAKNQILGVGIGMPGFVNITEGINYSCLKPADGSNLRQYLAQALGLPVHIDNDSSLIALAELNFGVARDKKDVLVVNIGWGTGLGMIVNGGLYRGSSGYAGEFSHIPLSKTSNLCSCGKVGCLEVDTSLLVMVANAEKALAEGSVSIMSELFKDEQKHKADHFLDAVVKRDPLAIAILSDAAFQIGKGLATLIHIMNPESIVLSGRGAKAGKMLLPAIEQAINEFCIPRIAEKTTIVLSKLIEDAELMASASLVIAHSLFN</sequence>
<evidence type="ECO:0000313" key="2">
    <source>
        <dbReference type="EMBL" id="MEE1945329.1"/>
    </source>
</evidence>
<dbReference type="InterPro" id="IPR043129">
    <property type="entry name" value="ATPase_NBD"/>
</dbReference>
<dbReference type="PANTHER" id="PTHR18964">
    <property type="entry name" value="ROK (REPRESSOR, ORF, KINASE) FAMILY"/>
    <property type="match status" value="1"/>
</dbReference>
<comment type="similarity">
    <text evidence="1">Belongs to the ROK (NagC/XylR) family.</text>
</comment>
<evidence type="ECO:0000256" key="1">
    <source>
        <dbReference type="ARBA" id="ARBA00006479"/>
    </source>
</evidence>
<organism evidence="2 3">
    <name type="scientific">Pedobacter albus</name>
    <dbReference type="NCBI Taxonomy" id="3113905"/>
    <lineage>
        <taxon>Bacteria</taxon>
        <taxon>Pseudomonadati</taxon>
        <taxon>Bacteroidota</taxon>
        <taxon>Sphingobacteriia</taxon>
        <taxon>Sphingobacteriales</taxon>
        <taxon>Sphingobacteriaceae</taxon>
        <taxon>Pedobacter</taxon>
    </lineage>
</organism>
<evidence type="ECO:0000313" key="3">
    <source>
        <dbReference type="Proteomes" id="UP001336835"/>
    </source>
</evidence>
<dbReference type="Pfam" id="PF00480">
    <property type="entry name" value="ROK"/>
    <property type="match status" value="1"/>
</dbReference>
<dbReference type="Gene3D" id="3.30.420.40">
    <property type="match status" value="2"/>
</dbReference>
<dbReference type="RefSeq" id="WP_330107672.1">
    <property type="nucleotide sequence ID" value="NZ_JAZDQT010000001.1"/>
</dbReference>
<dbReference type="InterPro" id="IPR000600">
    <property type="entry name" value="ROK"/>
</dbReference>
<keyword evidence="3" id="KW-1185">Reference proteome</keyword>
<accession>A0ABU7I778</accession>
<dbReference type="SUPFAM" id="SSF46785">
    <property type="entry name" value="Winged helix' DNA-binding domain"/>
    <property type="match status" value="1"/>
</dbReference>
<proteinExistence type="inferred from homology"/>
<dbReference type="InterPro" id="IPR036388">
    <property type="entry name" value="WH-like_DNA-bd_sf"/>
</dbReference>
<comment type="caution">
    <text evidence="2">The sequence shown here is derived from an EMBL/GenBank/DDBJ whole genome shotgun (WGS) entry which is preliminary data.</text>
</comment>
<dbReference type="InterPro" id="IPR036390">
    <property type="entry name" value="WH_DNA-bd_sf"/>
</dbReference>
<dbReference type="EMBL" id="JAZDQT010000001">
    <property type="protein sequence ID" value="MEE1945329.1"/>
    <property type="molecule type" value="Genomic_DNA"/>
</dbReference>
<dbReference type="Gene3D" id="1.10.10.10">
    <property type="entry name" value="Winged helix-like DNA-binding domain superfamily/Winged helix DNA-binding domain"/>
    <property type="match status" value="1"/>
</dbReference>
<dbReference type="SUPFAM" id="SSF53067">
    <property type="entry name" value="Actin-like ATPase domain"/>
    <property type="match status" value="1"/>
</dbReference>
<name>A0ABU7I778_9SPHI</name>